<dbReference type="EMBL" id="LUKN01001749">
    <property type="protein sequence ID" value="OAR00319.1"/>
    <property type="molecule type" value="Genomic_DNA"/>
</dbReference>
<feature type="compositionally biased region" description="Basic and acidic residues" evidence="1">
    <location>
        <begin position="74"/>
        <end position="97"/>
    </location>
</feature>
<dbReference type="OMA" id="HPIARNK"/>
<dbReference type="Proteomes" id="UP000243081">
    <property type="component" value="Unassembled WGS sequence"/>
</dbReference>
<evidence type="ECO:0000259" key="2">
    <source>
        <dbReference type="Pfam" id="PF15377"/>
    </source>
</evidence>
<dbReference type="AlphaFoldDB" id="A0A179IF37"/>
<evidence type="ECO:0000313" key="3">
    <source>
        <dbReference type="EMBL" id="OAR00319.1"/>
    </source>
</evidence>
<dbReference type="OrthoDB" id="5388322at2759"/>
<sequence>MPEKFNSKKLAYNSKVPPFLAALQAQAAGHGGPGPITAGRRRAGKKRSDSEEAEDVPLVVDEQGNALAVEVDKDGEVASGQHDDRRLANDEKAEVEGKGGLIVKMSIGGRKRKAGKVVGGDEGGENDKKNLTKEQVGEGKKKDKMGSTKPRKKTKTIKLSFDED</sequence>
<feature type="domain" description="DUF4604" evidence="2">
    <location>
        <begin position="8"/>
        <end position="164"/>
    </location>
</feature>
<evidence type="ECO:0000313" key="4">
    <source>
        <dbReference type="Proteomes" id="UP000243081"/>
    </source>
</evidence>
<evidence type="ECO:0000256" key="1">
    <source>
        <dbReference type="SAM" id="MobiDB-lite"/>
    </source>
</evidence>
<dbReference type="Pfam" id="PF15377">
    <property type="entry name" value="DUF4604"/>
    <property type="match status" value="1"/>
</dbReference>
<protein>
    <recommendedName>
        <fullName evidence="2">DUF4604 domain-containing protein</fullName>
    </recommendedName>
</protein>
<proteinExistence type="predicted"/>
<dbReference type="InterPro" id="IPR027911">
    <property type="entry name" value="DUF4604"/>
</dbReference>
<organism evidence="3 4">
    <name type="scientific">Cordyceps confragosa</name>
    <name type="common">Lecanicillium lecanii</name>
    <dbReference type="NCBI Taxonomy" id="2714763"/>
    <lineage>
        <taxon>Eukaryota</taxon>
        <taxon>Fungi</taxon>
        <taxon>Dikarya</taxon>
        <taxon>Ascomycota</taxon>
        <taxon>Pezizomycotina</taxon>
        <taxon>Sordariomycetes</taxon>
        <taxon>Hypocreomycetidae</taxon>
        <taxon>Hypocreales</taxon>
        <taxon>Cordycipitaceae</taxon>
        <taxon>Akanthomyces</taxon>
    </lineage>
</organism>
<keyword evidence="4" id="KW-1185">Reference proteome</keyword>
<gene>
    <name evidence="3" type="ORF">LLEC1_01017</name>
</gene>
<comment type="caution">
    <text evidence="3">The sequence shown here is derived from an EMBL/GenBank/DDBJ whole genome shotgun (WGS) entry which is preliminary data.</text>
</comment>
<feature type="region of interest" description="Disordered" evidence="1">
    <location>
        <begin position="74"/>
        <end position="164"/>
    </location>
</feature>
<reference evidence="3 4" key="1">
    <citation type="submission" date="2016-03" db="EMBL/GenBank/DDBJ databases">
        <title>Fine-scale spatial genetic structure of a fungal parasite of coffee scale insects.</title>
        <authorList>
            <person name="Jackson D."/>
            <person name="Zemenick K.A."/>
            <person name="Malloure B."/>
            <person name="Quandt C.A."/>
            <person name="James T.Y."/>
        </authorList>
    </citation>
    <scope>NUCLEOTIDE SEQUENCE [LARGE SCALE GENOMIC DNA]</scope>
    <source>
        <strain evidence="3 4">UM487</strain>
    </source>
</reference>
<name>A0A179IF37_CORDF</name>
<feature type="compositionally biased region" description="Basic and acidic residues" evidence="1">
    <location>
        <begin position="125"/>
        <end position="146"/>
    </location>
</feature>
<feature type="region of interest" description="Disordered" evidence="1">
    <location>
        <begin position="24"/>
        <end position="58"/>
    </location>
</feature>
<accession>A0A179IF37</accession>